<evidence type="ECO:0000313" key="3">
    <source>
        <dbReference type="Proteomes" id="UP000594621"/>
    </source>
</evidence>
<organism evidence="2 3">
    <name type="scientific">Bradyrhizobium commune</name>
    <dbReference type="NCBI Taxonomy" id="83627"/>
    <lineage>
        <taxon>Bacteria</taxon>
        <taxon>Pseudomonadati</taxon>
        <taxon>Pseudomonadota</taxon>
        <taxon>Alphaproteobacteria</taxon>
        <taxon>Hyphomicrobiales</taxon>
        <taxon>Nitrobacteraceae</taxon>
        <taxon>Bradyrhizobium</taxon>
    </lineage>
</organism>
<keyword evidence="3" id="KW-1185">Reference proteome</keyword>
<sequence length="61" mass="6977">MILVDLLLILVMIFFLFLPATDRRTVRMRLAMLCMLLAVFSVSVSRTHVEPVAFPRIAATR</sequence>
<name>A0A7S9H357_9BRAD</name>
<dbReference type="EMBL" id="CP061379">
    <property type="protein sequence ID" value="QPF95444.1"/>
    <property type="molecule type" value="Genomic_DNA"/>
</dbReference>
<proteinExistence type="predicted"/>
<dbReference type="AlphaFoldDB" id="A0A7S9H357"/>
<dbReference type="KEGG" id="bcou:IC761_04270"/>
<evidence type="ECO:0000313" key="2">
    <source>
        <dbReference type="EMBL" id="QPF95444.1"/>
    </source>
</evidence>
<dbReference type="Proteomes" id="UP000594621">
    <property type="component" value="Chromosome"/>
</dbReference>
<feature type="transmembrane region" description="Helical" evidence="1">
    <location>
        <begin position="6"/>
        <end position="21"/>
    </location>
</feature>
<keyword evidence="1" id="KW-0472">Membrane</keyword>
<dbReference type="RefSeq" id="WP_195804898.1">
    <property type="nucleotide sequence ID" value="NZ_CP061379.1"/>
</dbReference>
<protein>
    <submittedName>
        <fullName evidence="2">Uncharacterized protein</fullName>
    </submittedName>
</protein>
<accession>A0A7S9H357</accession>
<gene>
    <name evidence="2" type="ORF">IC761_04270</name>
</gene>
<evidence type="ECO:0000256" key="1">
    <source>
        <dbReference type="SAM" id="Phobius"/>
    </source>
</evidence>
<keyword evidence="1" id="KW-0812">Transmembrane</keyword>
<keyword evidence="1" id="KW-1133">Transmembrane helix</keyword>
<reference evidence="2 3" key="1">
    <citation type="submission" date="2020-09" db="EMBL/GenBank/DDBJ databases">
        <title>Complete genomes of bradyrhizobia occurring on native shrubby legumes in Australia.</title>
        <authorList>
            <person name="Lafay B."/>
        </authorList>
    </citation>
    <scope>NUCLEOTIDE SEQUENCE [LARGE SCALE GENOMIC DNA]</scope>
    <source>
        <strain evidence="2 3">BDV5040</strain>
    </source>
</reference>